<keyword evidence="2" id="KW-1185">Reference proteome</keyword>
<evidence type="ECO:0000313" key="1">
    <source>
        <dbReference type="EMBL" id="SDX36581.1"/>
    </source>
</evidence>
<comment type="caution">
    <text evidence="1">The sequence shown here is derived from an EMBL/GenBank/DDBJ whole genome shotgun (WGS) entry which is preliminary data.</text>
</comment>
<organism evidence="1 2">
    <name type="scientific">Hydrobacter penzbergensis</name>
    <dbReference type="NCBI Taxonomy" id="1235997"/>
    <lineage>
        <taxon>Bacteria</taxon>
        <taxon>Pseudomonadati</taxon>
        <taxon>Bacteroidota</taxon>
        <taxon>Chitinophagia</taxon>
        <taxon>Chitinophagales</taxon>
        <taxon>Chitinophagaceae</taxon>
        <taxon>Hydrobacter</taxon>
    </lineage>
</organism>
<dbReference type="EMBL" id="FNNO01000014">
    <property type="protein sequence ID" value="SDX36581.1"/>
    <property type="molecule type" value="Genomic_DNA"/>
</dbReference>
<dbReference type="Proteomes" id="UP000198711">
    <property type="component" value="Unassembled WGS sequence"/>
</dbReference>
<gene>
    <name evidence="1" type="ORF">SAMN05444410_11448</name>
</gene>
<proteinExistence type="predicted"/>
<dbReference type="RefSeq" id="WP_092725697.1">
    <property type="nucleotide sequence ID" value="NZ_FNNO01000014.1"/>
</dbReference>
<protein>
    <submittedName>
        <fullName evidence="1">Uncharacterized protein</fullName>
    </submittedName>
</protein>
<reference evidence="1 2" key="1">
    <citation type="submission" date="2016-10" db="EMBL/GenBank/DDBJ databases">
        <authorList>
            <person name="Varghese N."/>
            <person name="Submissions S."/>
        </authorList>
    </citation>
    <scope>NUCLEOTIDE SEQUENCE [LARGE SCALE GENOMIC DNA]</scope>
    <source>
        <strain evidence="1 2">DSM 25353</strain>
    </source>
</reference>
<evidence type="ECO:0000313" key="2">
    <source>
        <dbReference type="Proteomes" id="UP000198711"/>
    </source>
</evidence>
<name>A0A8X8IGP4_9BACT</name>
<accession>A0A8X8IGP4</accession>
<dbReference type="AlphaFoldDB" id="A0A8X8IGP4"/>
<sequence length="85" mass="9255">MHTLTLEISDASALLTLQQLAKNKAIKIIASDEVDDSLSLPGAPVSMAAFKQWIAYAEATPTISLKTAKSEWGHRRKRLLHGIGK</sequence>